<comment type="caution">
    <text evidence="7">The sequence shown here is derived from an EMBL/GenBank/DDBJ whole genome shotgun (WGS) entry which is preliminary data.</text>
</comment>
<keyword evidence="4 6" id="KW-0472">Membrane</keyword>
<keyword evidence="8" id="KW-1185">Reference proteome</keyword>
<keyword evidence="2 6" id="KW-0812">Transmembrane</keyword>
<feature type="transmembrane region" description="Helical" evidence="6">
    <location>
        <begin position="114"/>
        <end position="135"/>
    </location>
</feature>
<sequence>MPRGAAAVDAAVRGTAKVAASVSRSVSSHCTLPSTPASAVSHAVAQYHEAKRRYAQAKRALKAAQRHIVPTDAFGNRKPRLRGWLHLVTLPLCIAASIVLICIAPGGPVKAACAVYGASAMLLFGNSALLHVVPWKSAKVTRVLCGIDYSNIFLIIAGTNTPILFALSPAIRVPYLTVIWVTAAVGTVAHIVWLRAPNWVFTLVYVILGLAPVSLIPALWTAPAVGPAATVLIACGGAAYIAGAVCFAIKRPNPIPGWFEFHEVFHLGTVVGYTCHVVAIYLVVCAL</sequence>
<keyword evidence="3 6" id="KW-1133">Transmembrane helix</keyword>
<feature type="binding site" evidence="5">
    <location>
        <position position="131"/>
    </location>
    <ligand>
        <name>Zn(2+)</name>
        <dbReference type="ChEBI" id="CHEBI:29105"/>
    </ligand>
</feature>
<evidence type="ECO:0000256" key="6">
    <source>
        <dbReference type="SAM" id="Phobius"/>
    </source>
</evidence>
<dbReference type="InterPro" id="IPR004254">
    <property type="entry name" value="AdipoR/HlyIII-related"/>
</dbReference>
<dbReference type="PANTHER" id="PTHR20855">
    <property type="entry name" value="ADIPOR/PROGESTIN RECEPTOR-RELATED"/>
    <property type="match status" value="1"/>
</dbReference>
<dbReference type="RefSeq" id="WP_376863056.1">
    <property type="nucleotide sequence ID" value="NZ_JBHSKZ010000012.1"/>
</dbReference>
<evidence type="ECO:0000313" key="8">
    <source>
        <dbReference type="Proteomes" id="UP000441772"/>
    </source>
</evidence>
<accession>A0A6I1GTI5</accession>
<dbReference type="Pfam" id="PF03006">
    <property type="entry name" value="HlyIII"/>
    <property type="match status" value="1"/>
</dbReference>
<evidence type="ECO:0000256" key="1">
    <source>
        <dbReference type="ARBA" id="ARBA00004141"/>
    </source>
</evidence>
<feature type="transmembrane region" description="Helical" evidence="6">
    <location>
        <begin position="173"/>
        <end position="193"/>
    </location>
</feature>
<dbReference type="PANTHER" id="PTHR20855:SF3">
    <property type="entry name" value="LD03007P"/>
    <property type="match status" value="1"/>
</dbReference>
<dbReference type="EMBL" id="WBVT01000032">
    <property type="protein sequence ID" value="KAB7789771.1"/>
    <property type="molecule type" value="Genomic_DNA"/>
</dbReference>
<dbReference type="AlphaFoldDB" id="A0A6I1GTI5"/>
<feature type="transmembrane region" description="Helical" evidence="6">
    <location>
        <begin position="200"/>
        <end position="222"/>
    </location>
</feature>
<comment type="subcellular location">
    <subcellularLocation>
        <location evidence="1">Membrane</location>
        <topology evidence="1">Multi-pass membrane protein</topology>
    </subcellularLocation>
</comment>
<feature type="transmembrane region" description="Helical" evidence="6">
    <location>
        <begin position="147"/>
        <end position="167"/>
    </location>
</feature>
<feature type="transmembrane region" description="Helical" evidence="6">
    <location>
        <begin position="228"/>
        <end position="249"/>
    </location>
</feature>
<name>A0A6I1GTI5_9BIFI</name>
<dbReference type="GO" id="GO:0046872">
    <property type="term" value="F:metal ion binding"/>
    <property type="evidence" value="ECO:0007669"/>
    <property type="project" value="UniProtKB-KW"/>
</dbReference>
<reference evidence="7 8" key="1">
    <citation type="submission" date="2019-09" db="EMBL/GenBank/DDBJ databases">
        <title>Characterization of the phylogenetic diversity of two novel species belonging to the genus Bifidobacterium: Bifidobacterium cebidarum sp. nov. and Bifidobacterium leontopitheci sp. nov.</title>
        <authorList>
            <person name="Lugli G.A."/>
            <person name="Duranti S."/>
            <person name="Milani C."/>
            <person name="Turroni F."/>
            <person name="Ventura M."/>
        </authorList>
    </citation>
    <scope>NUCLEOTIDE SEQUENCE [LARGE SCALE GENOMIC DNA]</scope>
    <source>
        <strain evidence="7 8">LMG 31471</strain>
    </source>
</reference>
<keyword evidence="5" id="KW-0479">Metal-binding</keyword>
<gene>
    <name evidence="7" type="ORF">F7D09_1716</name>
</gene>
<evidence type="ECO:0000256" key="3">
    <source>
        <dbReference type="ARBA" id="ARBA00022989"/>
    </source>
</evidence>
<feature type="transmembrane region" description="Helical" evidence="6">
    <location>
        <begin position="261"/>
        <end position="284"/>
    </location>
</feature>
<protein>
    <submittedName>
        <fullName evidence="7">Hemolysin III</fullName>
    </submittedName>
</protein>
<feature type="transmembrane region" description="Helical" evidence="6">
    <location>
        <begin position="84"/>
        <end position="108"/>
    </location>
</feature>
<organism evidence="7 8">
    <name type="scientific">Bifidobacterium leontopitheci</name>
    <dbReference type="NCBI Taxonomy" id="2650774"/>
    <lineage>
        <taxon>Bacteria</taxon>
        <taxon>Bacillati</taxon>
        <taxon>Actinomycetota</taxon>
        <taxon>Actinomycetes</taxon>
        <taxon>Bifidobacteriales</taxon>
        <taxon>Bifidobacteriaceae</taxon>
        <taxon>Bifidobacterium</taxon>
    </lineage>
</organism>
<keyword evidence="5" id="KW-0862">Zinc</keyword>
<evidence type="ECO:0000256" key="5">
    <source>
        <dbReference type="PIRSR" id="PIRSR604254-1"/>
    </source>
</evidence>
<evidence type="ECO:0000256" key="2">
    <source>
        <dbReference type="ARBA" id="ARBA00022692"/>
    </source>
</evidence>
<dbReference type="GO" id="GO:0016020">
    <property type="term" value="C:membrane"/>
    <property type="evidence" value="ECO:0007669"/>
    <property type="project" value="UniProtKB-SubCell"/>
</dbReference>
<evidence type="ECO:0000256" key="4">
    <source>
        <dbReference type="ARBA" id="ARBA00023136"/>
    </source>
</evidence>
<evidence type="ECO:0000313" key="7">
    <source>
        <dbReference type="EMBL" id="KAB7789771.1"/>
    </source>
</evidence>
<proteinExistence type="predicted"/>
<dbReference type="Proteomes" id="UP000441772">
    <property type="component" value="Unassembled WGS sequence"/>
</dbReference>
<feature type="binding site" evidence="5">
    <location>
        <position position="266"/>
    </location>
    <ligand>
        <name>Zn(2+)</name>
        <dbReference type="ChEBI" id="CHEBI:29105"/>
    </ligand>
</feature>
<feature type="binding site" evidence="5">
    <location>
        <position position="262"/>
    </location>
    <ligand>
        <name>Zn(2+)</name>
        <dbReference type="ChEBI" id="CHEBI:29105"/>
    </ligand>
</feature>